<comment type="caution">
    <text evidence="1">The sequence shown here is derived from an EMBL/GenBank/DDBJ whole genome shotgun (WGS) entry which is preliminary data.</text>
</comment>
<dbReference type="Proteomes" id="UP000315908">
    <property type="component" value="Unassembled WGS sequence"/>
</dbReference>
<dbReference type="AlphaFoldDB" id="A0A562M528"/>
<accession>A0A562M528</accession>
<dbReference type="EMBL" id="VLKR01000047">
    <property type="protein sequence ID" value="TWI14922.1"/>
    <property type="molecule type" value="Genomic_DNA"/>
</dbReference>
<reference evidence="1 2" key="1">
    <citation type="journal article" date="2015" name="Stand. Genomic Sci.">
        <title>Genomic Encyclopedia of Bacterial and Archaeal Type Strains, Phase III: the genomes of soil and plant-associated and newly described type strains.</title>
        <authorList>
            <person name="Whitman W.B."/>
            <person name="Woyke T."/>
            <person name="Klenk H.P."/>
            <person name="Zhou Y."/>
            <person name="Lilburn T.G."/>
            <person name="Beck B.J."/>
            <person name="De Vos P."/>
            <person name="Vandamme P."/>
            <person name="Eisen J.A."/>
            <person name="Garrity G."/>
            <person name="Hugenholtz P."/>
            <person name="Kyrpides N.C."/>
        </authorList>
    </citation>
    <scope>NUCLEOTIDE SEQUENCE [LARGE SCALE GENOMIC DNA]</scope>
    <source>
        <strain evidence="1 2">CGMCC 1.6855</strain>
    </source>
</reference>
<gene>
    <name evidence="1" type="ORF">IQ31_05217</name>
</gene>
<evidence type="ECO:0000313" key="2">
    <source>
        <dbReference type="Proteomes" id="UP000315908"/>
    </source>
</evidence>
<organism evidence="1 2">
    <name type="scientific">Sphingobacterium siyangense</name>
    <dbReference type="NCBI Taxonomy" id="459529"/>
    <lineage>
        <taxon>Bacteria</taxon>
        <taxon>Pseudomonadati</taxon>
        <taxon>Bacteroidota</taxon>
        <taxon>Sphingobacteriia</taxon>
        <taxon>Sphingobacteriales</taxon>
        <taxon>Sphingobacteriaceae</taxon>
        <taxon>Sphingobacterium</taxon>
    </lineage>
</organism>
<evidence type="ECO:0000313" key="1">
    <source>
        <dbReference type="EMBL" id="TWI14922.1"/>
    </source>
</evidence>
<proteinExistence type="predicted"/>
<sequence length="52" mass="5662">MLEGPEITCLVEVTIRGEQMVGSYPPKVLDDILLMEMEKCLNGTHSSLPAAT</sequence>
<protein>
    <submittedName>
        <fullName evidence="1">Uncharacterized protein</fullName>
    </submittedName>
</protein>
<name>A0A562M528_9SPHI</name>